<protein>
    <submittedName>
        <fullName evidence="1">Uncharacterized protein</fullName>
    </submittedName>
</protein>
<dbReference type="AlphaFoldDB" id="A0A432DYJ1"/>
<evidence type="ECO:0000313" key="2">
    <source>
        <dbReference type="Proteomes" id="UP000276953"/>
    </source>
</evidence>
<proteinExistence type="predicted"/>
<accession>A0A432DYJ1</accession>
<name>A0A432DYJ1_9FLAO</name>
<reference evidence="1 2" key="1">
    <citation type="submission" date="2018-12" db="EMBL/GenBank/DDBJ databases">
        <title>Draft Genome Sequence of Chryseobacterium arthrosphaerae strain ED882-96 Isolated from the Blood of a Patient with Liver Cirrhosis in Taiwan.</title>
        <authorList>
            <person name="Lin J.-N."/>
            <person name="Lai C.-H."/>
            <person name="Yang C.-H."/>
            <person name="Huang Y.-H."/>
        </authorList>
    </citation>
    <scope>NUCLEOTIDE SEQUENCE [LARGE SCALE GENOMIC DNA]</scope>
    <source>
        <strain evidence="1 2">ED882-96</strain>
    </source>
</reference>
<gene>
    <name evidence="1" type="ORF">EJ377_01310</name>
</gene>
<organism evidence="1 2">
    <name type="scientific">Chryseobacterium arthrosphaerae</name>
    <dbReference type="NCBI Taxonomy" id="651561"/>
    <lineage>
        <taxon>Bacteria</taxon>
        <taxon>Pseudomonadati</taxon>
        <taxon>Bacteroidota</taxon>
        <taxon>Flavobacteriia</taxon>
        <taxon>Flavobacteriales</taxon>
        <taxon>Weeksellaceae</taxon>
        <taxon>Chryseobacterium group</taxon>
        <taxon>Chryseobacterium</taxon>
    </lineage>
</organism>
<comment type="caution">
    <text evidence="1">The sequence shown here is derived from an EMBL/GenBank/DDBJ whole genome shotgun (WGS) entry which is preliminary data.</text>
</comment>
<evidence type="ECO:0000313" key="1">
    <source>
        <dbReference type="EMBL" id="RTZ49338.1"/>
    </source>
</evidence>
<sequence length="65" mass="7450">MIDKAHANGIKVYGATILPFGKSFYEKPFRIEAWKKVNDWIRNSGSLMPSLILPNTCRVKIRKLS</sequence>
<dbReference type="EMBL" id="RYFC01000001">
    <property type="protein sequence ID" value="RTZ49338.1"/>
    <property type="molecule type" value="Genomic_DNA"/>
</dbReference>
<dbReference type="Proteomes" id="UP000276953">
    <property type="component" value="Unassembled WGS sequence"/>
</dbReference>